<evidence type="ECO:0000256" key="7">
    <source>
        <dbReference type="SAM" id="MobiDB-lite"/>
    </source>
</evidence>
<dbReference type="RefSeq" id="XP_025349485.1">
    <property type="nucleotide sequence ID" value="XM_025494833.1"/>
</dbReference>
<feature type="compositionally biased region" description="Acidic residues" evidence="7">
    <location>
        <begin position="570"/>
        <end position="580"/>
    </location>
</feature>
<accession>A0A316UGN0</accession>
<feature type="repeat" description="WD" evidence="6">
    <location>
        <begin position="444"/>
        <end position="485"/>
    </location>
</feature>
<dbReference type="AlphaFoldDB" id="A0A316UGN0"/>
<dbReference type="PROSITE" id="PS00678">
    <property type="entry name" value="WD_REPEATS_1"/>
    <property type="match status" value="2"/>
</dbReference>
<sequence length="1061" mass="116697">MVRSYLRHEPTQAFGVICSNTARSVLDADGKTAYVPALEDVIVWDVRKGEQVDMWHEIGHRSPVTALTRCPAAASSHLFAVGYEDGSIRLWDSTTSSVHLTFNGHRKAVSSLAFDAAGMRLASGSQDTTIILWDLVAETGMFRLKSHRDLITDLAFVQLSVHSEASTSSLPEIIDVNASGHLLSTSKDGLLKIWDLALQHCIETVVPGKGELWSLAVLPIGREDAGSSERVGDSLVVTGSAEGEAKVWVLRAEVLAQGLQAMTGDGSDKEKVLVALGNVELASKRRVTQVAYSSLEKGISKAYLAISSSDRSVQVFRMREEEEMKKKIARRKRRQREKADKKGTAKALNGEQEDEEDEQVTWLDRIEPYTIIRPESGKIRSFAFPSGPDTRAASSSRATSASMSILCATHANSVEVYNIPSPPKSKAEKKVTPTEASLACSLELPGHRSEVRALGLSSDDSLLASADSQGSFKVWNIKTGRCIRTLACGYALTLAWLPGDRHVVVGCKDGSIRTYDIPAGENIETIQAHTGPVWSIALHPDGLQCISASADKDVKFWEFEMRTMERENGEVDQESDEEEPAPGAPPRRPKPSRPQQLGLAHVRTLKMTDDVLFARFSPNGKLLALSLLDNTVKVFYADSLKFFLSLYGHKLPVLSLDISTDSKLCVTVSADKNIKIWGLDYGDCHKSIFGHQESIMSCAFEKGFQGGGLLGGREGESHHFWTVGKDGLVKYWDGDRFELIQTMEGHHGEVWSLACGQKGDLVVSSGADRSLRVWEKTEEPLFLEEEREKEQEKLFEQAEREARDREEGQVGAVGSLAGGQTAQEGVEQQEATAVTHSSTQTLMAGERLMEALDLADEDKVHRREWIQSGRRGAAPPRSALILAAFPEGQISSTVSNKSASAAKQGEEEAEEDTVPELYVLKVVEKILPAQLDDALLTLPFDKVLSLMRYLAAWAHMNLSIALLSRILFFLLRTHHAQIVSNAVMRSTLVELQGSLKQNLRRQKIMVGYNLVGLRELKKQDEQGRVAALYEKEGFEGSEEEMRRRAAEEGGGVTRKRKANVA</sequence>
<dbReference type="Gene3D" id="2.130.10.10">
    <property type="entry name" value="YVTN repeat-like/Quinoprotein amine dehydrogenase"/>
    <property type="match status" value="4"/>
</dbReference>
<feature type="repeat" description="WD" evidence="6">
    <location>
        <begin position="646"/>
        <end position="687"/>
    </location>
</feature>
<dbReference type="OrthoDB" id="407922at2759"/>
<evidence type="ECO:0000313" key="10">
    <source>
        <dbReference type="EMBL" id="PWN22325.1"/>
    </source>
</evidence>
<keyword evidence="8" id="KW-1133">Transmembrane helix</keyword>
<dbReference type="InterPro" id="IPR020472">
    <property type="entry name" value="WD40_PAC1"/>
</dbReference>
<keyword evidence="4" id="KW-0539">Nucleus</keyword>
<evidence type="ECO:0000256" key="3">
    <source>
        <dbReference type="ARBA" id="ARBA00022737"/>
    </source>
</evidence>
<feature type="repeat" description="WD" evidence="6">
    <location>
        <begin position="102"/>
        <end position="135"/>
    </location>
</feature>
<organism evidence="10 11">
    <name type="scientific">Pseudomicrostroma glucosiphilum</name>
    <dbReference type="NCBI Taxonomy" id="1684307"/>
    <lineage>
        <taxon>Eukaryota</taxon>
        <taxon>Fungi</taxon>
        <taxon>Dikarya</taxon>
        <taxon>Basidiomycota</taxon>
        <taxon>Ustilaginomycotina</taxon>
        <taxon>Exobasidiomycetes</taxon>
        <taxon>Microstromatales</taxon>
        <taxon>Microstromatales incertae sedis</taxon>
        <taxon>Pseudomicrostroma</taxon>
    </lineage>
</organism>
<protein>
    <submittedName>
        <fullName evidence="10">WD40 repeat-like protein</fullName>
    </submittedName>
</protein>
<feature type="repeat" description="WD" evidence="6">
    <location>
        <begin position="743"/>
        <end position="775"/>
    </location>
</feature>
<feature type="repeat" description="WD" evidence="6">
    <location>
        <begin position="57"/>
        <end position="101"/>
    </location>
</feature>
<dbReference type="InterPro" id="IPR051570">
    <property type="entry name" value="TBC1_cilium_biogenesis"/>
</dbReference>
<evidence type="ECO:0000313" key="11">
    <source>
        <dbReference type="Proteomes" id="UP000245942"/>
    </source>
</evidence>
<feature type="region of interest" description="Disordered" evidence="7">
    <location>
        <begin position="785"/>
        <end position="809"/>
    </location>
</feature>
<feature type="region of interest" description="Disordered" evidence="7">
    <location>
        <begin position="1034"/>
        <end position="1061"/>
    </location>
</feature>
<evidence type="ECO:0000256" key="1">
    <source>
        <dbReference type="ARBA" id="ARBA00004604"/>
    </source>
</evidence>
<dbReference type="Pfam" id="PF04003">
    <property type="entry name" value="Utp12"/>
    <property type="match status" value="1"/>
</dbReference>
<dbReference type="Pfam" id="PF25173">
    <property type="entry name" value="Beta-prop_WDR3_1st"/>
    <property type="match status" value="1"/>
</dbReference>
<dbReference type="InterPro" id="IPR019775">
    <property type="entry name" value="WD40_repeat_CS"/>
</dbReference>
<dbReference type="InterPro" id="IPR007148">
    <property type="entry name" value="SSU_processome_Utp12"/>
</dbReference>
<evidence type="ECO:0000256" key="6">
    <source>
        <dbReference type="PROSITE-ProRule" id="PRU00221"/>
    </source>
</evidence>
<dbReference type="STRING" id="1684307.A0A316UGN0"/>
<evidence type="ECO:0000256" key="2">
    <source>
        <dbReference type="ARBA" id="ARBA00022574"/>
    </source>
</evidence>
<keyword evidence="2 6" id="KW-0853">WD repeat</keyword>
<dbReference type="PROSITE" id="PS50082">
    <property type="entry name" value="WD_REPEATS_2"/>
    <property type="match status" value="6"/>
</dbReference>
<evidence type="ECO:0000259" key="9">
    <source>
        <dbReference type="Pfam" id="PF04003"/>
    </source>
</evidence>
<dbReference type="InterPro" id="IPR001680">
    <property type="entry name" value="WD40_rpt"/>
</dbReference>
<name>A0A316UGN0_9BASI</name>
<dbReference type="PANTHER" id="PTHR19853">
    <property type="entry name" value="WD REPEAT CONTAINING PROTEIN 3 WDR3"/>
    <property type="match status" value="1"/>
</dbReference>
<dbReference type="PROSITE" id="PS50294">
    <property type="entry name" value="WD_REPEATS_REGION"/>
    <property type="match status" value="5"/>
</dbReference>
<feature type="compositionally biased region" description="Basic and acidic residues" evidence="7">
    <location>
        <begin position="785"/>
        <end position="808"/>
    </location>
</feature>
<proteinExistence type="inferred from homology"/>
<feature type="compositionally biased region" description="Basic residues" evidence="7">
    <location>
        <begin position="327"/>
        <end position="336"/>
    </location>
</feature>
<dbReference type="Proteomes" id="UP000245942">
    <property type="component" value="Unassembled WGS sequence"/>
</dbReference>
<gene>
    <name evidence="10" type="ORF">BCV69DRAFT_311137</name>
</gene>
<dbReference type="GO" id="GO:0030515">
    <property type="term" value="F:snoRNA binding"/>
    <property type="evidence" value="ECO:0007669"/>
    <property type="project" value="TreeGrafter"/>
</dbReference>
<evidence type="ECO:0000256" key="4">
    <source>
        <dbReference type="ARBA" id="ARBA00023242"/>
    </source>
</evidence>
<keyword evidence="3" id="KW-0677">Repeat</keyword>
<feature type="region of interest" description="Disordered" evidence="7">
    <location>
        <begin position="326"/>
        <end position="359"/>
    </location>
</feature>
<dbReference type="SUPFAM" id="SSF50978">
    <property type="entry name" value="WD40 repeat-like"/>
    <property type="match status" value="2"/>
</dbReference>
<feature type="domain" description="Small-subunit processome Utp12" evidence="9">
    <location>
        <begin position="916"/>
        <end position="1016"/>
    </location>
</feature>
<dbReference type="SMART" id="SM00320">
    <property type="entry name" value="WD40"/>
    <property type="match status" value="12"/>
</dbReference>
<dbReference type="EMBL" id="KZ819323">
    <property type="protein sequence ID" value="PWN22325.1"/>
    <property type="molecule type" value="Genomic_DNA"/>
</dbReference>
<keyword evidence="11" id="KW-1185">Reference proteome</keyword>
<comment type="subcellular location">
    <subcellularLocation>
        <location evidence="1">Nucleus</location>
        <location evidence="1">Nucleolus</location>
    </subcellularLocation>
</comment>
<keyword evidence="8" id="KW-0472">Membrane</keyword>
<dbReference type="PRINTS" id="PR00320">
    <property type="entry name" value="GPROTEINBRPT"/>
</dbReference>
<reference evidence="10 11" key="1">
    <citation type="journal article" date="2018" name="Mol. Biol. Evol.">
        <title>Broad Genomic Sampling Reveals a Smut Pathogenic Ancestry of the Fungal Clade Ustilaginomycotina.</title>
        <authorList>
            <person name="Kijpornyongpan T."/>
            <person name="Mondo S.J."/>
            <person name="Barry K."/>
            <person name="Sandor L."/>
            <person name="Lee J."/>
            <person name="Lipzen A."/>
            <person name="Pangilinan J."/>
            <person name="LaButti K."/>
            <person name="Hainaut M."/>
            <person name="Henrissat B."/>
            <person name="Grigoriev I.V."/>
            <person name="Spatafora J.W."/>
            <person name="Aime M.C."/>
        </authorList>
    </citation>
    <scope>NUCLEOTIDE SEQUENCE [LARGE SCALE GENOMIC DNA]</scope>
    <source>
        <strain evidence="10 11">MCA 4718</strain>
    </source>
</reference>
<dbReference type="PANTHER" id="PTHR19853:SF0">
    <property type="entry name" value="WD REPEAT-CONTAINING PROTEIN 3"/>
    <property type="match status" value="1"/>
</dbReference>
<feature type="region of interest" description="Disordered" evidence="7">
    <location>
        <begin position="566"/>
        <end position="596"/>
    </location>
</feature>
<dbReference type="FunFam" id="2.130.10.10:FF:000157">
    <property type="entry name" value="WD repeat domain 3"/>
    <property type="match status" value="1"/>
</dbReference>
<feature type="repeat" description="WD" evidence="6">
    <location>
        <begin position="526"/>
        <end position="567"/>
    </location>
</feature>
<dbReference type="GO" id="GO:0032040">
    <property type="term" value="C:small-subunit processome"/>
    <property type="evidence" value="ECO:0007669"/>
    <property type="project" value="TreeGrafter"/>
</dbReference>
<evidence type="ECO:0000256" key="8">
    <source>
        <dbReference type="SAM" id="Phobius"/>
    </source>
</evidence>
<evidence type="ECO:0000256" key="5">
    <source>
        <dbReference type="ARBA" id="ARBA00038229"/>
    </source>
</evidence>
<comment type="similarity">
    <text evidence="5">Belongs to the WD repeat WDR3/UTP12 family.</text>
</comment>
<feature type="compositionally biased region" description="Basic and acidic residues" evidence="7">
    <location>
        <begin position="1034"/>
        <end position="1047"/>
    </location>
</feature>
<dbReference type="FunFam" id="2.130.10.10:FF:000178">
    <property type="entry name" value="WD repeat domain 3"/>
    <property type="match status" value="1"/>
</dbReference>
<dbReference type="CDD" id="cd00200">
    <property type="entry name" value="WD40"/>
    <property type="match status" value="2"/>
</dbReference>
<dbReference type="GO" id="GO:0034388">
    <property type="term" value="C:Pwp2p-containing subcomplex of 90S preribosome"/>
    <property type="evidence" value="ECO:0007669"/>
    <property type="project" value="TreeGrafter"/>
</dbReference>
<dbReference type="Pfam" id="PF25172">
    <property type="entry name" value="Beta-prop_WDR3_2nd"/>
    <property type="match status" value="1"/>
</dbReference>
<dbReference type="InterPro" id="IPR036322">
    <property type="entry name" value="WD40_repeat_dom_sf"/>
</dbReference>
<keyword evidence="8" id="KW-0812">Transmembrane</keyword>
<dbReference type="GO" id="GO:0030490">
    <property type="term" value="P:maturation of SSU-rRNA"/>
    <property type="evidence" value="ECO:0007669"/>
    <property type="project" value="TreeGrafter"/>
</dbReference>
<dbReference type="InterPro" id="IPR015943">
    <property type="entry name" value="WD40/YVTN_repeat-like_dom_sf"/>
</dbReference>
<dbReference type="GeneID" id="37016567"/>
<feature type="transmembrane region" description="Helical" evidence="8">
    <location>
        <begin position="950"/>
        <end position="971"/>
    </location>
</feature>